<dbReference type="AlphaFoldDB" id="A0AAE1EAZ3"/>
<gene>
    <name evidence="1" type="ORF">RRG08_029747</name>
</gene>
<evidence type="ECO:0000313" key="1">
    <source>
        <dbReference type="EMBL" id="KAK3800025.1"/>
    </source>
</evidence>
<dbReference type="Proteomes" id="UP001283361">
    <property type="component" value="Unassembled WGS sequence"/>
</dbReference>
<dbReference type="EMBL" id="JAWDGP010000503">
    <property type="protein sequence ID" value="KAK3800025.1"/>
    <property type="molecule type" value="Genomic_DNA"/>
</dbReference>
<organism evidence="1 2">
    <name type="scientific">Elysia crispata</name>
    <name type="common">lettuce slug</name>
    <dbReference type="NCBI Taxonomy" id="231223"/>
    <lineage>
        <taxon>Eukaryota</taxon>
        <taxon>Metazoa</taxon>
        <taxon>Spiralia</taxon>
        <taxon>Lophotrochozoa</taxon>
        <taxon>Mollusca</taxon>
        <taxon>Gastropoda</taxon>
        <taxon>Heterobranchia</taxon>
        <taxon>Euthyneura</taxon>
        <taxon>Panpulmonata</taxon>
        <taxon>Sacoglossa</taxon>
        <taxon>Placobranchoidea</taxon>
        <taxon>Plakobranchidae</taxon>
        <taxon>Elysia</taxon>
    </lineage>
</organism>
<proteinExistence type="predicted"/>
<evidence type="ECO:0000313" key="2">
    <source>
        <dbReference type="Proteomes" id="UP001283361"/>
    </source>
</evidence>
<protein>
    <submittedName>
        <fullName evidence="1">Uncharacterized protein</fullName>
    </submittedName>
</protein>
<name>A0AAE1EAZ3_9GAST</name>
<reference evidence="1" key="1">
    <citation type="journal article" date="2023" name="G3 (Bethesda)">
        <title>A reference genome for the long-term kleptoplast-retaining sea slug Elysia crispata morphotype clarki.</title>
        <authorList>
            <person name="Eastman K.E."/>
            <person name="Pendleton A.L."/>
            <person name="Shaikh M.A."/>
            <person name="Suttiyut T."/>
            <person name="Ogas R."/>
            <person name="Tomko P."/>
            <person name="Gavelis G."/>
            <person name="Widhalm J.R."/>
            <person name="Wisecaver J.H."/>
        </authorList>
    </citation>
    <scope>NUCLEOTIDE SEQUENCE</scope>
    <source>
        <strain evidence="1">ECLA1</strain>
    </source>
</reference>
<sequence>MFEHYIRETVLQRDVGLNWCTFQNFLPRKPRWLGDKQLFVCWIRIEDIICPRKLQSSERKKFIDQPLWRGTFGYSVLSDCLS</sequence>
<keyword evidence="2" id="KW-1185">Reference proteome</keyword>
<accession>A0AAE1EAZ3</accession>
<comment type="caution">
    <text evidence="1">The sequence shown here is derived from an EMBL/GenBank/DDBJ whole genome shotgun (WGS) entry which is preliminary data.</text>
</comment>